<dbReference type="EMBL" id="BAABCX010000001">
    <property type="protein sequence ID" value="GAA3526412.1"/>
    <property type="molecule type" value="Genomic_DNA"/>
</dbReference>
<sequence length="188" mass="21238">MNDKARLDYDAFSDLLEQHNMVVTPAEVHGVLCGLICGGMAKDDVRWQEHFNALLNDDFGLPAELKKAVNLLFYRIYDELLSQTQFELLLPQDDTPLDERIDALIEWAGAFLAGFGVVQQELNKASPELREMIQDISGITQLSSEFDQEDEENEAAFVVLYEHLKLGVTLAFEEFGKGQPVPKRPTLH</sequence>
<dbReference type="InterPro" id="IPR011978">
    <property type="entry name" value="YgfB-like"/>
</dbReference>
<accession>A0ABP6V5D5</accession>
<dbReference type="SUPFAM" id="SSF101327">
    <property type="entry name" value="YgfB-like"/>
    <property type="match status" value="1"/>
</dbReference>
<proteinExistence type="inferred from homology"/>
<comment type="similarity">
    <text evidence="1">Belongs to the UPF0149 family.</text>
</comment>
<dbReference type="RefSeq" id="WP_344953749.1">
    <property type="nucleotide sequence ID" value="NZ_BAABCX010000001.1"/>
</dbReference>
<name>A0ABP6V5D5_9GAMM</name>
<evidence type="ECO:0000313" key="3">
    <source>
        <dbReference type="Proteomes" id="UP001500795"/>
    </source>
</evidence>
<dbReference type="PANTHER" id="PTHR37528">
    <property type="entry name" value="UPF0149 PROTEIN YGFB"/>
    <property type="match status" value="1"/>
</dbReference>
<organism evidence="2 3">
    <name type="scientific">Zobellella aerophila</name>
    <dbReference type="NCBI Taxonomy" id="870480"/>
    <lineage>
        <taxon>Bacteria</taxon>
        <taxon>Pseudomonadati</taxon>
        <taxon>Pseudomonadota</taxon>
        <taxon>Gammaproteobacteria</taxon>
        <taxon>Aeromonadales</taxon>
        <taxon>Aeromonadaceae</taxon>
        <taxon>Zobellella</taxon>
    </lineage>
</organism>
<dbReference type="InterPro" id="IPR036255">
    <property type="entry name" value="YgfB-like_sf"/>
</dbReference>
<reference evidence="3" key="1">
    <citation type="journal article" date="2019" name="Int. J. Syst. Evol. Microbiol.">
        <title>The Global Catalogue of Microorganisms (GCM) 10K type strain sequencing project: providing services to taxonomists for standard genome sequencing and annotation.</title>
        <authorList>
            <consortium name="The Broad Institute Genomics Platform"/>
            <consortium name="The Broad Institute Genome Sequencing Center for Infectious Disease"/>
            <person name="Wu L."/>
            <person name="Ma J."/>
        </authorList>
    </citation>
    <scope>NUCLEOTIDE SEQUENCE [LARGE SCALE GENOMIC DNA]</scope>
    <source>
        <strain evidence="3">JCM 17110</strain>
    </source>
</reference>
<dbReference type="Pfam" id="PF03695">
    <property type="entry name" value="UPF0149"/>
    <property type="match status" value="1"/>
</dbReference>
<keyword evidence="3" id="KW-1185">Reference proteome</keyword>
<comment type="caution">
    <text evidence="2">The sequence shown here is derived from an EMBL/GenBank/DDBJ whole genome shotgun (WGS) entry which is preliminary data.</text>
</comment>
<dbReference type="Gene3D" id="1.20.120.740">
    <property type="entry name" value="YgfB uncharacterised protein family UPF0149, PF03695"/>
    <property type="match status" value="1"/>
</dbReference>
<gene>
    <name evidence="2" type="ORF">GCM10022394_01900</name>
</gene>
<dbReference type="PANTHER" id="PTHR37528:SF1">
    <property type="entry name" value="UPF0149 PROTEIN YGFB"/>
    <property type="match status" value="1"/>
</dbReference>
<evidence type="ECO:0000313" key="2">
    <source>
        <dbReference type="EMBL" id="GAA3526412.1"/>
    </source>
</evidence>
<evidence type="ECO:0000256" key="1">
    <source>
        <dbReference type="ARBA" id="ARBA00038308"/>
    </source>
</evidence>
<protein>
    <submittedName>
        <fullName evidence="2">UPF0149 family protein</fullName>
    </submittedName>
</protein>
<dbReference type="Proteomes" id="UP001500795">
    <property type="component" value="Unassembled WGS sequence"/>
</dbReference>